<name>A0A8S3K5M1_9BILA</name>
<evidence type="ECO:0000313" key="1">
    <source>
        <dbReference type="EMBL" id="CAF5223914.1"/>
    </source>
</evidence>
<comment type="caution">
    <text evidence="1">The sequence shown here is derived from an EMBL/GenBank/DDBJ whole genome shotgun (WGS) entry which is preliminary data.</text>
</comment>
<accession>A0A8S3K5M1</accession>
<evidence type="ECO:0000313" key="2">
    <source>
        <dbReference type="Proteomes" id="UP000681720"/>
    </source>
</evidence>
<feature type="non-terminal residue" evidence="1">
    <location>
        <position position="1"/>
    </location>
</feature>
<sequence>MNRENETPADNAGIRLIVALRELGYNSPCLIFTGDAYAAQEKLNKMLPENQQHNINITESI</sequence>
<proteinExistence type="predicted"/>
<feature type="non-terminal residue" evidence="1">
    <location>
        <position position="61"/>
    </location>
</feature>
<gene>
    <name evidence="1" type="ORF">GIL414_LOCUS85831</name>
</gene>
<dbReference type="Proteomes" id="UP000681720">
    <property type="component" value="Unassembled WGS sequence"/>
</dbReference>
<reference evidence="1" key="1">
    <citation type="submission" date="2021-02" db="EMBL/GenBank/DDBJ databases">
        <authorList>
            <person name="Nowell W R."/>
        </authorList>
    </citation>
    <scope>NUCLEOTIDE SEQUENCE</scope>
</reference>
<dbReference type="AlphaFoldDB" id="A0A8S3K5M1"/>
<organism evidence="1 2">
    <name type="scientific">Rotaria magnacalcarata</name>
    <dbReference type="NCBI Taxonomy" id="392030"/>
    <lineage>
        <taxon>Eukaryota</taxon>
        <taxon>Metazoa</taxon>
        <taxon>Spiralia</taxon>
        <taxon>Gnathifera</taxon>
        <taxon>Rotifera</taxon>
        <taxon>Eurotatoria</taxon>
        <taxon>Bdelloidea</taxon>
        <taxon>Philodinida</taxon>
        <taxon>Philodinidae</taxon>
        <taxon>Rotaria</taxon>
    </lineage>
</organism>
<protein>
    <submittedName>
        <fullName evidence="1">Uncharacterized protein</fullName>
    </submittedName>
</protein>
<dbReference type="EMBL" id="CAJOBJ010372133">
    <property type="protein sequence ID" value="CAF5223914.1"/>
    <property type="molecule type" value="Genomic_DNA"/>
</dbReference>